<dbReference type="AlphaFoldDB" id="A0A6A4M7Z3"/>
<evidence type="ECO:0000313" key="5">
    <source>
        <dbReference type="Proteomes" id="UP000428333"/>
    </source>
</evidence>
<accession>A0A6A4M7Z3</accession>
<dbReference type="InterPro" id="IPR000225">
    <property type="entry name" value="Armadillo"/>
</dbReference>
<organism evidence="4 5">
    <name type="scientific">Rhododendron williamsianum</name>
    <dbReference type="NCBI Taxonomy" id="262921"/>
    <lineage>
        <taxon>Eukaryota</taxon>
        <taxon>Viridiplantae</taxon>
        <taxon>Streptophyta</taxon>
        <taxon>Embryophyta</taxon>
        <taxon>Tracheophyta</taxon>
        <taxon>Spermatophyta</taxon>
        <taxon>Magnoliopsida</taxon>
        <taxon>eudicotyledons</taxon>
        <taxon>Gunneridae</taxon>
        <taxon>Pentapetalae</taxon>
        <taxon>asterids</taxon>
        <taxon>Ericales</taxon>
        <taxon>Ericaceae</taxon>
        <taxon>Ericoideae</taxon>
        <taxon>Rhodoreae</taxon>
        <taxon>Rhododendron</taxon>
    </lineage>
</organism>
<dbReference type="InterPro" id="IPR016024">
    <property type="entry name" value="ARM-type_fold"/>
</dbReference>
<dbReference type="PANTHER" id="PTHR23315:SF65">
    <property type="entry name" value="ARM REPEAT SUPERFAMILY PROTEIN"/>
    <property type="match status" value="1"/>
</dbReference>
<keyword evidence="5" id="KW-1185">Reference proteome</keyword>
<comment type="caution">
    <text evidence="4">The sequence shown here is derived from an EMBL/GenBank/DDBJ whole genome shotgun (WGS) entry which is preliminary data.</text>
</comment>
<dbReference type="PANTHER" id="PTHR23315">
    <property type="entry name" value="U BOX DOMAIN-CONTAINING"/>
    <property type="match status" value="1"/>
</dbReference>
<dbReference type="Proteomes" id="UP000428333">
    <property type="component" value="Linkage Group LG01"/>
</dbReference>
<dbReference type="OrthoDB" id="7537227at2759"/>
<dbReference type="InterPro" id="IPR058678">
    <property type="entry name" value="ARM_PUB"/>
</dbReference>
<evidence type="ECO:0000256" key="2">
    <source>
        <dbReference type="ARBA" id="ARBA00022786"/>
    </source>
</evidence>
<dbReference type="InterPro" id="IPR011989">
    <property type="entry name" value="ARM-like"/>
</dbReference>
<keyword evidence="1" id="KW-0677">Repeat</keyword>
<feature type="domain" description="U-box" evidence="3">
    <location>
        <begin position="157"/>
        <end position="364"/>
    </location>
</feature>
<dbReference type="SMART" id="SM00185">
    <property type="entry name" value="ARM"/>
    <property type="match status" value="4"/>
</dbReference>
<dbReference type="SUPFAM" id="SSF48371">
    <property type="entry name" value="ARM repeat"/>
    <property type="match status" value="1"/>
</dbReference>
<protein>
    <recommendedName>
        <fullName evidence="3">U-box domain-containing protein</fullName>
    </recommendedName>
</protein>
<dbReference type="Gene3D" id="1.25.10.10">
    <property type="entry name" value="Leucine-rich Repeat Variant"/>
    <property type="match status" value="3"/>
</dbReference>
<name>A0A6A4M7Z3_9ERIC</name>
<feature type="non-terminal residue" evidence="4">
    <location>
        <position position="1"/>
    </location>
</feature>
<gene>
    <name evidence="4" type="ORF">C3L33_01363</name>
</gene>
<evidence type="ECO:0000313" key="4">
    <source>
        <dbReference type="EMBL" id="KAE9466695.1"/>
    </source>
</evidence>
<evidence type="ECO:0000256" key="1">
    <source>
        <dbReference type="ARBA" id="ARBA00022737"/>
    </source>
</evidence>
<evidence type="ECO:0000259" key="3">
    <source>
        <dbReference type="Pfam" id="PF25598"/>
    </source>
</evidence>
<dbReference type="FunFam" id="1.25.10.10:FF:000570">
    <property type="entry name" value="Ubiquitin-protein ligase, expressed"/>
    <property type="match status" value="1"/>
</dbReference>
<proteinExistence type="predicted"/>
<reference evidence="4 5" key="1">
    <citation type="journal article" date="2019" name="Genome Biol. Evol.">
        <title>The Rhododendron genome and chromosomal organization provide insight into shared whole-genome duplications across the heath family (Ericaceae).</title>
        <authorList>
            <person name="Soza V.L."/>
            <person name="Lindsley D."/>
            <person name="Waalkes A."/>
            <person name="Ramage E."/>
            <person name="Patwardhan R.P."/>
            <person name="Burton J.N."/>
            <person name="Adey A."/>
            <person name="Kumar A."/>
            <person name="Qiu R."/>
            <person name="Shendure J."/>
            <person name="Hall B."/>
        </authorList>
    </citation>
    <scope>NUCLEOTIDE SEQUENCE [LARGE SCALE GENOMIC DNA]</scope>
    <source>
        <strain evidence="4">RSF 1966-606</strain>
    </source>
</reference>
<sequence length="440" mass="47983">MESETNYAGAVREAEAPPRVISAVHRTLQLIHSDDLNSKVHAAKEIRRLTKTSHRCRRHFSAAVKPLVGMLRSDSAEATEASLLALLNLAVKDETLEEDGRRSIYLLTGPFLFQQLLEDNSSYSTVSSYSLEPIETFGGCHNPGHLMGHLASNCKQNKINIVNAGALEPIISFLQLESSTLQEHSTAALLTLSASSVNKHIIGDSGAIPLLVDILRYGSSQAKADAVMTLYNLSTQANLLTLILDAKPIPPIVNLLKTCKKSSKTAEKGTALIESLVGFDEGKIALTSEEGGVLAVVEVLESGSLQSREHAVETLLTMCQSDRCKYREPILKEGVIPGLLELTVQGTPKSRCKAQTLLRLLRESPYRRSELQPDTLENIVCNLICHMEGEDQSVKKAKQMLADMVQVSMEQSLRHLQQRALVCTPADLPIASCASEVSLK</sequence>
<dbReference type="EMBL" id="QEFC01000080">
    <property type="protein sequence ID" value="KAE9466695.1"/>
    <property type="molecule type" value="Genomic_DNA"/>
</dbReference>
<dbReference type="Pfam" id="PF25598">
    <property type="entry name" value="ARM_PUB"/>
    <property type="match status" value="1"/>
</dbReference>
<keyword evidence="2" id="KW-0833">Ubl conjugation pathway</keyword>